<keyword evidence="2" id="KW-1185">Reference proteome</keyword>
<sequence length="155" mass="16640">MRAGDLAGLTESPREGIDRPLAAALAVRGRWWRGRLRLTLEVHGACVGERSRGLELSLRTRGEDTTTTVDLGRPRSLDQPAGRPAVSVFRVDVPGSALAARGRTFFDLSVHVAGDGGTERVRVAAPLQSVLPEPRRGARVYSTVHGNLSVQVVGR</sequence>
<dbReference type="STRING" id="1758689.SGUI_1220"/>
<dbReference type="KEGG" id="serj:SGUI_1220"/>
<reference evidence="1 2" key="1">
    <citation type="submission" date="2016-03" db="EMBL/GenBank/DDBJ databases">
        <title>Shallow-sea hydrothermal system.</title>
        <authorList>
            <person name="Tang K."/>
        </authorList>
    </citation>
    <scope>NUCLEOTIDE SEQUENCE [LARGE SCALE GENOMIC DNA]</scope>
    <source>
        <strain evidence="1 2">JLT9</strain>
    </source>
</reference>
<accession>A0A1B1NB10</accession>
<dbReference type="AlphaFoldDB" id="A0A1B1NB10"/>
<dbReference type="EMBL" id="CP014989">
    <property type="protein sequence ID" value="ANS78616.1"/>
    <property type="molecule type" value="Genomic_DNA"/>
</dbReference>
<evidence type="ECO:0000313" key="1">
    <source>
        <dbReference type="EMBL" id="ANS78616.1"/>
    </source>
</evidence>
<proteinExistence type="predicted"/>
<gene>
    <name evidence="1" type="ORF">SGUI_1220</name>
</gene>
<dbReference type="Proteomes" id="UP000092482">
    <property type="component" value="Chromosome"/>
</dbReference>
<organism evidence="1 2">
    <name type="scientific">Serinicoccus hydrothermalis</name>
    <dbReference type="NCBI Taxonomy" id="1758689"/>
    <lineage>
        <taxon>Bacteria</taxon>
        <taxon>Bacillati</taxon>
        <taxon>Actinomycetota</taxon>
        <taxon>Actinomycetes</taxon>
        <taxon>Micrococcales</taxon>
        <taxon>Ornithinimicrobiaceae</taxon>
        <taxon>Serinicoccus</taxon>
    </lineage>
</organism>
<protein>
    <submittedName>
        <fullName evidence="1">Uncharacterized protein</fullName>
    </submittedName>
</protein>
<evidence type="ECO:0000313" key="2">
    <source>
        <dbReference type="Proteomes" id="UP000092482"/>
    </source>
</evidence>
<name>A0A1B1NB10_9MICO</name>
<dbReference type="RefSeq" id="WP_066637638.1">
    <property type="nucleotide sequence ID" value="NZ_CP014989.1"/>
</dbReference>